<evidence type="ECO:0000313" key="5">
    <source>
        <dbReference type="EMBL" id="VVO75503.1"/>
    </source>
</evidence>
<evidence type="ECO:0000256" key="3">
    <source>
        <dbReference type="ARBA" id="ARBA00022729"/>
    </source>
</evidence>
<dbReference type="GO" id="GO:0006865">
    <property type="term" value="P:amino acid transport"/>
    <property type="evidence" value="ECO:0007669"/>
    <property type="project" value="TreeGrafter"/>
</dbReference>
<dbReference type="EMBL" id="CABVII010000005">
    <property type="protein sequence ID" value="VVO75503.1"/>
    <property type="molecule type" value="Genomic_DNA"/>
</dbReference>
<name>A0A5E7IWG3_PSEFL</name>
<dbReference type="SUPFAM" id="SSF53850">
    <property type="entry name" value="Periplasmic binding protein-like II"/>
    <property type="match status" value="1"/>
</dbReference>
<dbReference type="SMART" id="SM00062">
    <property type="entry name" value="PBPb"/>
    <property type="match status" value="1"/>
</dbReference>
<dbReference type="InterPro" id="IPR001638">
    <property type="entry name" value="Solute-binding_3/MltF_N"/>
</dbReference>
<dbReference type="Proteomes" id="UP000385207">
    <property type="component" value="Unassembled WGS sequence"/>
</dbReference>
<reference evidence="5 6" key="1">
    <citation type="submission" date="2019-09" db="EMBL/GenBank/DDBJ databases">
        <authorList>
            <person name="Chandra G."/>
            <person name="Truman W A."/>
        </authorList>
    </citation>
    <scope>NUCLEOTIDE SEQUENCE [LARGE SCALE GENOMIC DNA]</scope>
    <source>
        <strain evidence="5">PS862</strain>
    </source>
</reference>
<dbReference type="Pfam" id="PF00497">
    <property type="entry name" value="SBP_bac_3"/>
    <property type="match status" value="1"/>
</dbReference>
<keyword evidence="2" id="KW-0813">Transport</keyword>
<dbReference type="Gene3D" id="3.40.190.10">
    <property type="entry name" value="Periplasmic binding protein-like II"/>
    <property type="match status" value="2"/>
</dbReference>
<sequence precursor="true">MTRLRVFFASTAAALGLSLAISAPVQADTLSKVRERGVLVCGVHPGLVGFGAPNSAGDWQGFDADFCKAFAAAIFGKPKVKFVPLSDQARFTALQNGEVDVLSRNTTWTLTRDTTMGLQFPVVDFFDGQGFLINKKLGVTKAAELDGATVCIQQGTTSEYVVRNFFDKLKISFKPVVIESGTEFFSAFFASRCDVITSDVSQLAVIRLNSGNPENYAILPDVISKSPMGPVVRGDDKHFADLIKWTVFATFTAEELGITKENVKQMLTSNNEDVRRLLGVTPGVGAGLGLKDDWVINVISAVGNYKEIFERNVGANTPLQMKRGQNSLWSDGGLLYAPLF</sequence>
<dbReference type="PANTHER" id="PTHR30085">
    <property type="entry name" value="AMINO ACID ABC TRANSPORTER PERMEASE"/>
    <property type="match status" value="1"/>
</dbReference>
<dbReference type="AlphaFoldDB" id="A0A5E7IWG3"/>
<evidence type="ECO:0000256" key="1">
    <source>
        <dbReference type="ARBA" id="ARBA00010333"/>
    </source>
</evidence>
<gene>
    <name evidence="5" type="primary">yhdW_1</name>
    <name evidence="5" type="ORF">PS862_01554</name>
</gene>
<evidence type="ECO:0000259" key="4">
    <source>
        <dbReference type="SMART" id="SM00062"/>
    </source>
</evidence>
<dbReference type="RefSeq" id="WP_150746342.1">
    <property type="nucleotide sequence ID" value="NZ_CABVHE010000029.1"/>
</dbReference>
<dbReference type="CDD" id="cd13692">
    <property type="entry name" value="PBP2_BztA"/>
    <property type="match status" value="1"/>
</dbReference>
<dbReference type="OrthoDB" id="9777941at2"/>
<comment type="similarity">
    <text evidence="1">Belongs to the bacterial solute-binding protein 3 family.</text>
</comment>
<proteinExistence type="inferred from homology"/>
<evidence type="ECO:0000313" key="6">
    <source>
        <dbReference type="Proteomes" id="UP000385207"/>
    </source>
</evidence>
<evidence type="ECO:0000256" key="2">
    <source>
        <dbReference type="ARBA" id="ARBA00022448"/>
    </source>
</evidence>
<dbReference type="InterPro" id="IPR051455">
    <property type="entry name" value="Bact_solute-bind_prot3"/>
</dbReference>
<feature type="domain" description="Solute-binding protein family 3/N-terminal" evidence="4">
    <location>
        <begin position="38"/>
        <end position="266"/>
    </location>
</feature>
<protein>
    <submittedName>
        <fullName evidence="5">Amino-acid ABC transporter-binding protein YhdW</fullName>
    </submittedName>
</protein>
<organism evidence="5 6">
    <name type="scientific">Pseudomonas fluorescens</name>
    <dbReference type="NCBI Taxonomy" id="294"/>
    <lineage>
        <taxon>Bacteria</taxon>
        <taxon>Pseudomonadati</taxon>
        <taxon>Pseudomonadota</taxon>
        <taxon>Gammaproteobacteria</taxon>
        <taxon>Pseudomonadales</taxon>
        <taxon>Pseudomonadaceae</taxon>
        <taxon>Pseudomonas</taxon>
    </lineage>
</organism>
<accession>A0A5E7IWG3</accession>
<keyword evidence="3" id="KW-0732">Signal</keyword>
<dbReference type="PANTHER" id="PTHR30085:SF7">
    <property type="entry name" value="AMINO-ACID ABC TRANSPORTER-BINDING PROTEIN YHDW-RELATED"/>
    <property type="match status" value="1"/>
</dbReference>